<dbReference type="EMBL" id="KN832581">
    <property type="protein sequence ID" value="KII83155.1"/>
    <property type="molecule type" value="Genomic_DNA"/>
</dbReference>
<name>A0A0C9SVN8_PLICR</name>
<sequence length="151" mass="17115">MAIAFNSQPLRINTTVVYEIDGRRVSQDSQHGNHDEENAWQITLDGPWVKEDGAVFTVINTNSPVFCPAEIWDNVPDDEETYRPLAQPKNPIRLGTTYGSTTGAFFFRIHKYPSFSLFNIVEVPISKWAPGVAATDAKLRVDWRWFADAEL</sequence>
<dbReference type="AlphaFoldDB" id="A0A0C9SVN8"/>
<proteinExistence type="predicted"/>
<evidence type="ECO:0000313" key="1">
    <source>
        <dbReference type="EMBL" id="KII83155.1"/>
    </source>
</evidence>
<evidence type="ECO:0000313" key="2">
    <source>
        <dbReference type="Proteomes" id="UP000053263"/>
    </source>
</evidence>
<organism evidence="1 2">
    <name type="scientific">Plicaturopsis crispa FD-325 SS-3</name>
    <dbReference type="NCBI Taxonomy" id="944288"/>
    <lineage>
        <taxon>Eukaryota</taxon>
        <taxon>Fungi</taxon>
        <taxon>Dikarya</taxon>
        <taxon>Basidiomycota</taxon>
        <taxon>Agaricomycotina</taxon>
        <taxon>Agaricomycetes</taxon>
        <taxon>Agaricomycetidae</taxon>
        <taxon>Amylocorticiales</taxon>
        <taxon>Amylocorticiaceae</taxon>
        <taxon>Plicatura</taxon>
        <taxon>Plicaturopsis crispa</taxon>
    </lineage>
</organism>
<reference evidence="1 2" key="1">
    <citation type="submission" date="2014-06" db="EMBL/GenBank/DDBJ databases">
        <title>Evolutionary Origins and Diversification of the Mycorrhizal Mutualists.</title>
        <authorList>
            <consortium name="DOE Joint Genome Institute"/>
            <consortium name="Mycorrhizal Genomics Consortium"/>
            <person name="Kohler A."/>
            <person name="Kuo A."/>
            <person name="Nagy L.G."/>
            <person name="Floudas D."/>
            <person name="Copeland A."/>
            <person name="Barry K.W."/>
            <person name="Cichocki N."/>
            <person name="Veneault-Fourrey C."/>
            <person name="LaButti K."/>
            <person name="Lindquist E.A."/>
            <person name="Lipzen A."/>
            <person name="Lundell T."/>
            <person name="Morin E."/>
            <person name="Murat C."/>
            <person name="Riley R."/>
            <person name="Ohm R."/>
            <person name="Sun H."/>
            <person name="Tunlid A."/>
            <person name="Henrissat B."/>
            <person name="Grigoriev I.V."/>
            <person name="Hibbett D.S."/>
            <person name="Martin F."/>
        </authorList>
    </citation>
    <scope>NUCLEOTIDE SEQUENCE [LARGE SCALE GENOMIC DNA]</scope>
    <source>
        <strain evidence="1 2">FD-325 SS-3</strain>
    </source>
</reference>
<gene>
    <name evidence="1" type="ORF">PLICRDRAFT_180655</name>
</gene>
<keyword evidence="2" id="KW-1185">Reference proteome</keyword>
<dbReference type="Proteomes" id="UP000053263">
    <property type="component" value="Unassembled WGS sequence"/>
</dbReference>
<protein>
    <submittedName>
        <fullName evidence="1">Uncharacterized protein</fullName>
    </submittedName>
</protein>
<accession>A0A0C9SVN8</accession>
<dbReference type="HOGENOM" id="CLU_1732245_0_0_1"/>